<sequence length="1369" mass="154766">MQRLHFYNSSRYFYRTQLRALIATPKARLRGQPPHYNMALNAVSHDVTVCSITINASTSLGQKTEPNTKSALDPANTDATGQNAPGHDGGEKGVRKKAKTEKELEKERKKAEKDARFKAKKAAQAAVGDDKASGKGSEKKEKKKKADEEQLREYVEETKKGEKKILTPLDDSPFTKAYVPKVVESAWNDWWDKEGFYKPEYNVEHRSELAKKKGSFTIPIPPPNVTGKLHCGHALATALQDVLIRWHRMQGYQTLYLPGCDHAGISTQSVVENMLWRRQKKTRHDLGRPKFLETVMEWKNDHHDWIVSVLKRMGGSFDWTREAFTMDENLSVAVTETFVRLHEEGLIYRSNRLVNWCTQLNTALSNLEVDNKEIPGRTLLDVPGYERKVEFGILTSFKYPIDGKDGEYITVATTRPETMLGDTAIAVHPNDDRYKHLIETGAKAKHPFLDRLLPIIADNYVDPAFGTGALKITPAHDPNDFAIGQRHNLEFINILTDDGYLNHNAGPFQGQKRFDARYSVVGKLTELGLFVKKEDNAMKVPLCNKSKDVIEPLQKPQWWMRMKELSKPAIQVVKDGEIKIRPETSERVYYHWMENINDWCLSRQLWWGHQIPAYFVKIEGGDNDSSDNELWVSGRTLEEATKKAEDKFKGKKFTLERDEDVLDTWFSSGLWPFSTLGWPKETTDLKELFPTSVLETGWDILPFWVARMIFLSLKLTGKIPFKEVYCHSLIRDSEGRKMSKSLGNVVDPIDIMTGISLQELKDKLRIGNLDPKELKTAEKYQNTAFPQGIPECGADALRMALCGYTTGGGDISFDVSVIHGYRRFCNKIYQATKYVLGRLGEFTPSSTVQKTGKETLPERWILHKLATASKEINEHLTARDFSLATYVGYKYFLNNLCDVFIENSKAILEDGSVEQKEGTKQTLYTALEGGLLLLHPFMPFLTEELFQRIPRRQDDKTPSITVANFPEFATLKAFHDQGAEKEYELLVSVSKGLRSLMAEYAIKDSAQSFIHALDDTTHSILQAPTSRHSILSLSGKAISSLILLAPSSPSPTGSAVYTVGTSATVYLDVKGRIDIDKEIAKAKVRLKKANETVEKQRRIMDESWEAKVSEAVKEMEQAKLRAAELEGGNFEKSIAQFEKLKITVIGGSSPRFSHLRNVVGVKVFERISSLLMVCDYTLKIAIEQDRGRARVILRVGNRATEAEERGRIIPDVTPLATQGGLQFAPLLLFTVLRCRQAGIGMSASVFRMSNLTLQLTDAVLRMNIVGGTGDLFVYIAILPLLLLNFPHPSFRKGRLIPARVIQFKTIFFNSLDDLHSVLNMVSMTSLDSEQHNQGRPYFLLEEKNWQAYWKGKLFLKPPAFVWSAKAWGS</sequence>
<dbReference type="Proteomes" id="UP000799755">
    <property type="component" value="Unassembled WGS sequence"/>
</dbReference>
<gene>
    <name evidence="1" type="ORF">BDR25DRAFT_357821</name>
</gene>
<reference evidence="1" key="1">
    <citation type="journal article" date="2020" name="Stud. Mycol.">
        <title>101 Dothideomycetes genomes: a test case for predicting lifestyles and emergence of pathogens.</title>
        <authorList>
            <person name="Haridas S."/>
            <person name="Albert R."/>
            <person name="Binder M."/>
            <person name="Bloem J."/>
            <person name="Labutti K."/>
            <person name="Salamov A."/>
            <person name="Andreopoulos B."/>
            <person name="Baker S."/>
            <person name="Barry K."/>
            <person name="Bills G."/>
            <person name="Bluhm B."/>
            <person name="Cannon C."/>
            <person name="Castanera R."/>
            <person name="Culley D."/>
            <person name="Daum C."/>
            <person name="Ezra D."/>
            <person name="Gonzalez J."/>
            <person name="Henrissat B."/>
            <person name="Kuo A."/>
            <person name="Liang C."/>
            <person name="Lipzen A."/>
            <person name="Lutzoni F."/>
            <person name="Magnuson J."/>
            <person name="Mondo S."/>
            <person name="Nolan M."/>
            <person name="Ohm R."/>
            <person name="Pangilinan J."/>
            <person name="Park H.-J."/>
            <person name="Ramirez L."/>
            <person name="Alfaro M."/>
            <person name="Sun H."/>
            <person name="Tritt A."/>
            <person name="Yoshinaga Y."/>
            <person name="Zwiers L.-H."/>
            <person name="Turgeon B."/>
            <person name="Goodwin S."/>
            <person name="Spatafora J."/>
            <person name="Crous P."/>
            <person name="Grigoriev I."/>
        </authorList>
    </citation>
    <scope>NUCLEOTIDE SEQUENCE</scope>
    <source>
        <strain evidence="1">ATCC 200398</strain>
    </source>
</reference>
<dbReference type="EMBL" id="MU003517">
    <property type="protein sequence ID" value="KAF2468063.1"/>
    <property type="molecule type" value="Genomic_DNA"/>
</dbReference>
<keyword evidence="2" id="KW-1185">Reference proteome</keyword>
<accession>A0ACB6QM98</accession>
<name>A0ACB6QM98_9PLEO</name>
<protein>
    <submittedName>
        <fullName evidence="1">Uncharacterized protein</fullName>
    </submittedName>
</protein>
<proteinExistence type="predicted"/>
<comment type="caution">
    <text evidence="1">The sequence shown here is derived from an EMBL/GenBank/DDBJ whole genome shotgun (WGS) entry which is preliminary data.</text>
</comment>
<organism evidence="1 2">
    <name type="scientific">Lindgomyces ingoldianus</name>
    <dbReference type="NCBI Taxonomy" id="673940"/>
    <lineage>
        <taxon>Eukaryota</taxon>
        <taxon>Fungi</taxon>
        <taxon>Dikarya</taxon>
        <taxon>Ascomycota</taxon>
        <taxon>Pezizomycotina</taxon>
        <taxon>Dothideomycetes</taxon>
        <taxon>Pleosporomycetidae</taxon>
        <taxon>Pleosporales</taxon>
        <taxon>Lindgomycetaceae</taxon>
        <taxon>Lindgomyces</taxon>
    </lineage>
</organism>
<evidence type="ECO:0000313" key="2">
    <source>
        <dbReference type="Proteomes" id="UP000799755"/>
    </source>
</evidence>
<evidence type="ECO:0000313" key="1">
    <source>
        <dbReference type="EMBL" id="KAF2468063.1"/>
    </source>
</evidence>